<evidence type="ECO:0000256" key="1">
    <source>
        <dbReference type="ARBA" id="ARBA00004127"/>
    </source>
</evidence>
<evidence type="ECO:0000256" key="9">
    <source>
        <dbReference type="SAM" id="Phobius"/>
    </source>
</evidence>
<dbReference type="GO" id="GO:0016757">
    <property type="term" value="F:glycosyltransferase activity"/>
    <property type="evidence" value="ECO:0007669"/>
    <property type="project" value="UniProtKB-KW"/>
</dbReference>
<dbReference type="AlphaFoldDB" id="A0ABC8RVF4"/>
<dbReference type="EMBL" id="CAUOFW020001812">
    <property type="protein sequence ID" value="CAK9148837.1"/>
    <property type="molecule type" value="Genomic_DNA"/>
</dbReference>
<proteinExistence type="predicted"/>
<evidence type="ECO:0000313" key="10">
    <source>
        <dbReference type="EMBL" id="CAK9148837.1"/>
    </source>
</evidence>
<evidence type="ECO:0000256" key="8">
    <source>
        <dbReference type="PIRSR" id="PIRSR605150-3"/>
    </source>
</evidence>
<evidence type="ECO:0000256" key="4">
    <source>
        <dbReference type="ARBA" id="ARBA00022692"/>
    </source>
</evidence>
<comment type="caution">
    <text evidence="10">The sequence shown here is derived from an EMBL/GenBank/DDBJ whole genome shotgun (WGS) entry which is preliminary data.</text>
</comment>
<keyword evidence="7" id="KW-0961">Cell wall biogenesis/degradation</keyword>
<keyword evidence="4 9" id="KW-0812">Transmembrane</keyword>
<keyword evidence="6 9" id="KW-0472">Membrane</keyword>
<dbReference type="Gene3D" id="3.90.550.10">
    <property type="entry name" value="Spore Coat Polysaccharide Biosynthesis Protein SpsA, Chain A"/>
    <property type="match status" value="1"/>
</dbReference>
<keyword evidence="3" id="KW-0808">Transferase</keyword>
<dbReference type="InterPro" id="IPR005150">
    <property type="entry name" value="Cellulose_synth"/>
</dbReference>
<accession>A0ABC8RVF4</accession>
<keyword evidence="5 9" id="KW-1133">Transmembrane helix</keyword>
<reference evidence="10 11" key="1">
    <citation type="submission" date="2024-02" db="EMBL/GenBank/DDBJ databases">
        <authorList>
            <person name="Vignale AGUSTIN F."/>
            <person name="Sosa J E."/>
            <person name="Modenutti C."/>
        </authorList>
    </citation>
    <scope>NUCLEOTIDE SEQUENCE [LARGE SCALE GENOMIC DNA]</scope>
</reference>
<keyword evidence="2" id="KW-0328">Glycosyltransferase</keyword>
<evidence type="ECO:0000313" key="11">
    <source>
        <dbReference type="Proteomes" id="UP001642360"/>
    </source>
</evidence>
<feature type="binding site" evidence="8">
    <location>
        <position position="91"/>
    </location>
    <ligand>
        <name>Mn(2+)</name>
        <dbReference type="ChEBI" id="CHEBI:29035"/>
    </ligand>
</feature>
<protein>
    <recommendedName>
        <fullName evidence="12">Cellulose synthase-like protein H1</fullName>
    </recommendedName>
</protein>
<feature type="transmembrane region" description="Helical" evidence="9">
    <location>
        <begin position="305"/>
        <end position="322"/>
    </location>
</feature>
<organism evidence="10 11">
    <name type="scientific">Ilex paraguariensis</name>
    <name type="common">yerba mate</name>
    <dbReference type="NCBI Taxonomy" id="185542"/>
    <lineage>
        <taxon>Eukaryota</taxon>
        <taxon>Viridiplantae</taxon>
        <taxon>Streptophyta</taxon>
        <taxon>Embryophyta</taxon>
        <taxon>Tracheophyta</taxon>
        <taxon>Spermatophyta</taxon>
        <taxon>Magnoliopsida</taxon>
        <taxon>eudicotyledons</taxon>
        <taxon>Gunneridae</taxon>
        <taxon>Pentapetalae</taxon>
        <taxon>asterids</taxon>
        <taxon>campanulids</taxon>
        <taxon>Aquifoliales</taxon>
        <taxon>Aquifoliaceae</taxon>
        <taxon>Ilex</taxon>
    </lineage>
</organism>
<dbReference type="GO" id="GO:0012505">
    <property type="term" value="C:endomembrane system"/>
    <property type="evidence" value="ECO:0007669"/>
    <property type="project" value="UniProtKB-SubCell"/>
</dbReference>
<dbReference type="Pfam" id="PF03552">
    <property type="entry name" value="Cellulose_synt"/>
    <property type="match status" value="2"/>
</dbReference>
<gene>
    <name evidence="10" type="ORF">ILEXP_LOCUS16825</name>
</gene>
<evidence type="ECO:0000256" key="6">
    <source>
        <dbReference type="ARBA" id="ARBA00023136"/>
    </source>
</evidence>
<evidence type="ECO:0008006" key="12">
    <source>
        <dbReference type="Google" id="ProtNLM"/>
    </source>
</evidence>
<evidence type="ECO:0000256" key="5">
    <source>
        <dbReference type="ARBA" id="ARBA00022989"/>
    </source>
</evidence>
<evidence type="ECO:0000256" key="2">
    <source>
        <dbReference type="ARBA" id="ARBA00022676"/>
    </source>
</evidence>
<name>A0ABC8RVF4_9AQUA</name>
<dbReference type="Proteomes" id="UP001642360">
    <property type="component" value="Unassembled WGS sequence"/>
</dbReference>
<dbReference type="PANTHER" id="PTHR13301">
    <property type="entry name" value="X-BOX TRANSCRIPTION FACTOR-RELATED"/>
    <property type="match status" value="1"/>
</dbReference>
<evidence type="ECO:0000256" key="3">
    <source>
        <dbReference type="ARBA" id="ARBA00022679"/>
    </source>
</evidence>
<dbReference type="InterPro" id="IPR029044">
    <property type="entry name" value="Nucleotide-diphossugar_trans"/>
</dbReference>
<comment type="subcellular location">
    <subcellularLocation>
        <location evidence="1">Endomembrane system</location>
        <topology evidence="1">Multi-pass membrane protein</topology>
    </subcellularLocation>
</comment>
<evidence type="ECO:0000256" key="7">
    <source>
        <dbReference type="ARBA" id="ARBA00023316"/>
    </source>
</evidence>
<feature type="transmembrane region" description="Helical" evidence="9">
    <location>
        <begin position="342"/>
        <end position="363"/>
    </location>
</feature>
<dbReference type="GO" id="GO:0071555">
    <property type="term" value="P:cell wall organization"/>
    <property type="evidence" value="ECO:0007669"/>
    <property type="project" value="UniProtKB-KW"/>
</dbReference>
<keyword evidence="11" id="KW-1185">Reference proteome</keyword>
<sequence length="412" mass="45947">MKDLRDLHYMLGIEAKRTATVLHLSQSKYALTLLSRASMLEVKLGPTPATPNSKLSQHEVILENKEGLPNGLPHLVYISREKHPKQPHHFKAGAMNVLTRVSGVMTNAPFMLNVDCDMYANNPQMVLHAMCMLLGVKNEMDSGFVQYTQCFYDGLKDDPFGNQLVVSFELRGVGDESLQNTFGKSMKFFKSAAQTVSESHAKTQNPSCLSSSLEAAYQVASCCYEQGTSWGEKKRWSTGLQEILLSPKSPIFTTFNSELQFRQCLAYVGIQMSALQTIPEICYAALPAYCIITNSHFLPKVYEPTKLIIVAFFLIYNIYTLLESVRVGLSIQAWWNNQKMSRIISVTSWFFGFLSGTLKLLGLSETMFEVTKKNQTTGAHDTNASAGRFTFDESLIFVPGTTILLVNLTASC</sequence>
<feature type="binding site" evidence="8">
    <location>
        <position position="115"/>
    </location>
    <ligand>
        <name>Mn(2+)</name>
        <dbReference type="ChEBI" id="CHEBI:29035"/>
    </ligand>
</feature>